<dbReference type="AlphaFoldDB" id="B1ZP86"/>
<dbReference type="STRING" id="452637.Oter_4302"/>
<dbReference type="Proteomes" id="UP000007013">
    <property type="component" value="Chromosome"/>
</dbReference>
<proteinExistence type="predicted"/>
<reference evidence="2 3" key="1">
    <citation type="journal article" date="2011" name="J. Bacteriol.">
        <title>Genome sequence of the verrucomicrobium Opitutus terrae PB90-1, an abundant inhabitant of rice paddy soil ecosystems.</title>
        <authorList>
            <person name="van Passel M.W."/>
            <person name="Kant R."/>
            <person name="Palva A."/>
            <person name="Copeland A."/>
            <person name="Lucas S."/>
            <person name="Lapidus A."/>
            <person name="Glavina del Rio T."/>
            <person name="Pitluck S."/>
            <person name="Goltsman E."/>
            <person name="Clum A."/>
            <person name="Sun H."/>
            <person name="Schmutz J."/>
            <person name="Larimer F.W."/>
            <person name="Land M.L."/>
            <person name="Hauser L."/>
            <person name="Kyrpides N."/>
            <person name="Mikhailova N."/>
            <person name="Richardson P.P."/>
            <person name="Janssen P.H."/>
            <person name="de Vos W.M."/>
            <person name="Smidt H."/>
        </authorList>
    </citation>
    <scope>NUCLEOTIDE SEQUENCE [LARGE SCALE GENOMIC DNA]</scope>
    <source>
        <strain evidence="3">DSM 11246 / JCM 15787 / PB90-1</strain>
    </source>
</reference>
<evidence type="ECO:0000313" key="2">
    <source>
        <dbReference type="EMBL" id="ACB77575.1"/>
    </source>
</evidence>
<evidence type="ECO:0000256" key="1">
    <source>
        <dbReference type="SAM" id="Phobius"/>
    </source>
</evidence>
<keyword evidence="3" id="KW-1185">Reference proteome</keyword>
<sequence length="74" mass="8458">MNNPALGAIELVLLLTVVLLWLWSVIWAARDARRRGKSGFLVALLVIFLAWPLGLLVWLIFRPRLREPGVGRFH</sequence>
<keyword evidence="1" id="KW-0472">Membrane</keyword>
<keyword evidence="1" id="KW-0812">Transmembrane</keyword>
<feature type="transmembrane region" description="Helical" evidence="1">
    <location>
        <begin position="6"/>
        <end position="28"/>
    </location>
</feature>
<gene>
    <name evidence="2" type="ordered locus">Oter_4302</name>
</gene>
<dbReference type="HOGENOM" id="CLU_2684271_0_0_0"/>
<protein>
    <recommendedName>
        <fullName evidence="4">Cardiolipin synthase N-terminal domain-containing protein</fullName>
    </recommendedName>
</protein>
<keyword evidence="1" id="KW-1133">Transmembrane helix</keyword>
<dbReference type="KEGG" id="ote:Oter_4302"/>
<feature type="transmembrane region" description="Helical" evidence="1">
    <location>
        <begin position="40"/>
        <end position="61"/>
    </location>
</feature>
<evidence type="ECO:0008006" key="4">
    <source>
        <dbReference type="Google" id="ProtNLM"/>
    </source>
</evidence>
<dbReference type="eggNOG" id="ENOG502ZY0A">
    <property type="taxonomic scope" value="Bacteria"/>
</dbReference>
<dbReference type="EMBL" id="CP001032">
    <property type="protein sequence ID" value="ACB77575.1"/>
    <property type="molecule type" value="Genomic_DNA"/>
</dbReference>
<accession>B1ZP86</accession>
<dbReference type="RefSeq" id="WP_012377101.1">
    <property type="nucleotide sequence ID" value="NC_010571.1"/>
</dbReference>
<evidence type="ECO:0000313" key="3">
    <source>
        <dbReference type="Proteomes" id="UP000007013"/>
    </source>
</evidence>
<organism evidence="2 3">
    <name type="scientific">Opitutus terrae (strain DSM 11246 / JCM 15787 / PB90-1)</name>
    <dbReference type="NCBI Taxonomy" id="452637"/>
    <lineage>
        <taxon>Bacteria</taxon>
        <taxon>Pseudomonadati</taxon>
        <taxon>Verrucomicrobiota</taxon>
        <taxon>Opitutia</taxon>
        <taxon>Opitutales</taxon>
        <taxon>Opitutaceae</taxon>
        <taxon>Opitutus</taxon>
    </lineage>
</organism>
<dbReference type="OrthoDB" id="854114at2"/>
<name>B1ZP86_OPITP</name>